<gene>
    <name evidence="7" type="ORF">KDW95_05795</name>
</gene>
<evidence type="ECO:0000259" key="6">
    <source>
        <dbReference type="PROSITE" id="PS50893"/>
    </source>
</evidence>
<dbReference type="InterPro" id="IPR017871">
    <property type="entry name" value="ABC_transporter-like_CS"/>
</dbReference>
<dbReference type="Gene3D" id="3.40.50.300">
    <property type="entry name" value="P-loop containing nucleotide triphosphate hydrolases"/>
    <property type="match status" value="1"/>
</dbReference>
<dbReference type="Proteomes" id="UP001058461">
    <property type="component" value="Chromosome"/>
</dbReference>
<evidence type="ECO:0000313" key="8">
    <source>
        <dbReference type="Proteomes" id="UP001058461"/>
    </source>
</evidence>
<keyword evidence="3" id="KW-0547">Nucleotide-binding</keyword>
<evidence type="ECO:0000256" key="4">
    <source>
        <dbReference type="ARBA" id="ARBA00022840"/>
    </source>
</evidence>
<comment type="similarity">
    <text evidence="1">Belongs to the ABC transporter superfamily.</text>
</comment>
<feature type="region of interest" description="Disordered" evidence="5">
    <location>
        <begin position="277"/>
        <end position="297"/>
    </location>
</feature>
<evidence type="ECO:0000256" key="1">
    <source>
        <dbReference type="ARBA" id="ARBA00005417"/>
    </source>
</evidence>
<evidence type="ECO:0000256" key="5">
    <source>
        <dbReference type="SAM" id="MobiDB-lite"/>
    </source>
</evidence>
<evidence type="ECO:0000313" key="7">
    <source>
        <dbReference type="EMBL" id="UTW13174.1"/>
    </source>
</evidence>
<feature type="domain" description="ABC transporter" evidence="6">
    <location>
        <begin position="16"/>
        <end position="267"/>
    </location>
</feature>
<dbReference type="SUPFAM" id="SSF52540">
    <property type="entry name" value="P-loop containing nucleoside triphosphate hydrolases"/>
    <property type="match status" value="1"/>
</dbReference>
<dbReference type="PROSITE" id="PS00211">
    <property type="entry name" value="ABC_TRANSPORTER_1"/>
    <property type="match status" value="1"/>
</dbReference>
<keyword evidence="8" id="KW-1185">Reference proteome</keyword>
<dbReference type="GO" id="GO:0005524">
    <property type="term" value="F:ATP binding"/>
    <property type="evidence" value="ECO:0007669"/>
    <property type="project" value="UniProtKB-KW"/>
</dbReference>
<proteinExistence type="inferred from homology"/>
<reference evidence="7" key="1">
    <citation type="submission" date="2021-04" db="EMBL/GenBank/DDBJ databases">
        <title>Oceanospirillales bacteria with DddD are important DMSP degraders in coastal seawater.</title>
        <authorList>
            <person name="Liu J."/>
        </authorList>
    </citation>
    <scope>NUCLEOTIDE SEQUENCE</scope>
    <source>
        <strain evidence="7">D13-1</strain>
    </source>
</reference>
<dbReference type="PANTHER" id="PTHR43776:SF7">
    <property type="entry name" value="D,D-DIPEPTIDE TRANSPORT ATP-BINDING PROTEIN DDPF-RELATED"/>
    <property type="match status" value="1"/>
</dbReference>
<evidence type="ECO:0000256" key="3">
    <source>
        <dbReference type="ARBA" id="ARBA00022741"/>
    </source>
</evidence>
<dbReference type="SMART" id="SM00382">
    <property type="entry name" value="AAA"/>
    <property type="match status" value="1"/>
</dbReference>
<dbReference type="PANTHER" id="PTHR43776">
    <property type="entry name" value="TRANSPORT ATP-BINDING PROTEIN"/>
    <property type="match status" value="1"/>
</dbReference>
<keyword evidence="4 7" id="KW-0067">ATP-binding</keyword>
<evidence type="ECO:0000256" key="2">
    <source>
        <dbReference type="ARBA" id="ARBA00022448"/>
    </source>
</evidence>
<accession>A0ABY5HPM7</accession>
<dbReference type="Pfam" id="PF08352">
    <property type="entry name" value="oligo_HPY"/>
    <property type="match status" value="1"/>
</dbReference>
<dbReference type="NCBIfam" id="TIGR01727">
    <property type="entry name" value="oligo_HPY"/>
    <property type="match status" value="1"/>
</dbReference>
<dbReference type="PROSITE" id="PS50893">
    <property type="entry name" value="ABC_TRANSPORTER_2"/>
    <property type="match status" value="1"/>
</dbReference>
<dbReference type="InterPro" id="IPR003439">
    <property type="entry name" value="ABC_transporter-like_ATP-bd"/>
</dbReference>
<protein>
    <submittedName>
        <fullName evidence="7">ABC transporter ATP-binding protein</fullName>
    </submittedName>
</protein>
<dbReference type="CDD" id="cd03257">
    <property type="entry name" value="ABC_NikE_OppD_transporters"/>
    <property type="match status" value="1"/>
</dbReference>
<sequence length="340" mass="37678">MMNRIVTPDAPSAPLLRVRNLHCTFKSNKPGRLFGPRPLIHAVNGVSFDIQPGEAFGVVGESGCGKSTTAKLVLNMARASEGSVQYRGQELIGLSDAQWKPLRQKLQYVFQDPLGALDPRMQVLDQVIEPLTIHQLHDGTRRRRIAEELLQSVGLQSGQLHKYPHELSGGQRQRVVLARALILKPELLICDEPISALDVSIQAQVVNLLQQLRRDMGLTLLFISHDLSVVRHLCDRVAVMYLGQIVEMGPARQLFSAPRHPYTQALISAIPKADPSARRDHISLTGEPPSPADPPAGCRFHPRCRLATERCRQHMPELRVDGGHHAVACFEARIPVEEVA</sequence>
<dbReference type="Pfam" id="PF00005">
    <property type="entry name" value="ABC_tran"/>
    <property type="match status" value="1"/>
</dbReference>
<dbReference type="InterPro" id="IPR027417">
    <property type="entry name" value="P-loop_NTPase"/>
</dbReference>
<organism evidence="7 8">
    <name type="scientific">Marinobacterium rhizophilum</name>
    <dbReference type="NCBI Taxonomy" id="420402"/>
    <lineage>
        <taxon>Bacteria</taxon>
        <taxon>Pseudomonadati</taxon>
        <taxon>Pseudomonadota</taxon>
        <taxon>Gammaproteobacteria</taxon>
        <taxon>Oceanospirillales</taxon>
        <taxon>Oceanospirillaceae</taxon>
        <taxon>Marinobacterium</taxon>
    </lineage>
</organism>
<dbReference type="InterPro" id="IPR003593">
    <property type="entry name" value="AAA+_ATPase"/>
</dbReference>
<dbReference type="InterPro" id="IPR013563">
    <property type="entry name" value="Oligopep_ABC_C"/>
</dbReference>
<dbReference type="InterPro" id="IPR050319">
    <property type="entry name" value="ABC_transp_ATP-bind"/>
</dbReference>
<dbReference type="RefSeq" id="WP_255855341.1">
    <property type="nucleotide sequence ID" value="NZ_CP073347.1"/>
</dbReference>
<dbReference type="EMBL" id="CP073347">
    <property type="protein sequence ID" value="UTW13174.1"/>
    <property type="molecule type" value="Genomic_DNA"/>
</dbReference>
<keyword evidence="2" id="KW-0813">Transport</keyword>
<name>A0ABY5HPM7_9GAMM</name>